<evidence type="ECO:0000313" key="3">
    <source>
        <dbReference type="Proteomes" id="UP000617628"/>
    </source>
</evidence>
<accession>A0A934RZ94</accession>
<evidence type="ECO:0008006" key="4">
    <source>
        <dbReference type="Google" id="ProtNLM"/>
    </source>
</evidence>
<reference evidence="2" key="1">
    <citation type="submission" date="2021-01" db="EMBL/GenBank/DDBJ databases">
        <title>Modified the classification status of verrucomicrobia.</title>
        <authorList>
            <person name="Feng X."/>
        </authorList>
    </citation>
    <scope>NUCLEOTIDE SEQUENCE</scope>
    <source>
        <strain evidence="2">KCTC 13126</strain>
    </source>
</reference>
<dbReference type="AlphaFoldDB" id="A0A934RZ94"/>
<dbReference type="EMBL" id="JAENIL010000010">
    <property type="protein sequence ID" value="MBK1876564.1"/>
    <property type="molecule type" value="Genomic_DNA"/>
</dbReference>
<proteinExistence type="predicted"/>
<keyword evidence="3" id="KW-1185">Reference proteome</keyword>
<protein>
    <recommendedName>
        <fullName evidence="4">DUF1353 domain-containing protein</fullName>
    </recommendedName>
</protein>
<feature type="chain" id="PRO_5038126768" description="DUF1353 domain-containing protein" evidence="1">
    <location>
        <begin position="25"/>
        <end position="220"/>
    </location>
</feature>
<keyword evidence="1" id="KW-0732">Signal</keyword>
<organism evidence="2 3">
    <name type="scientific">Pelagicoccus mobilis</name>
    <dbReference type="NCBI Taxonomy" id="415221"/>
    <lineage>
        <taxon>Bacteria</taxon>
        <taxon>Pseudomonadati</taxon>
        <taxon>Verrucomicrobiota</taxon>
        <taxon>Opitutia</taxon>
        <taxon>Puniceicoccales</taxon>
        <taxon>Pelagicoccaceae</taxon>
        <taxon>Pelagicoccus</taxon>
    </lineage>
</organism>
<comment type="caution">
    <text evidence="2">The sequence shown here is derived from an EMBL/GenBank/DDBJ whole genome shotgun (WGS) entry which is preliminary data.</text>
</comment>
<dbReference type="RefSeq" id="WP_200354780.1">
    <property type="nucleotide sequence ID" value="NZ_JAENIL010000010.1"/>
</dbReference>
<dbReference type="Proteomes" id="UP000617628">
    <property type="component" value="Unassembled WGS sequence"/>
</dbReference>
<sequence>MRLRLSQLARYSLLLALALPLAKADSENAPDSESKGFKRCFEIYTQPKYQIGEPYIHQLSFDSQHELEFEHIHLSGDQLTLQSGFSWDGASGPGIDTPKVLRGTAIHDALYNLIRAGQLDIDPFKAHADSEFIKILEEDGVSKQERAIIEESVSRFGLSSTAAPDKGFTKFRIRARRSIQSFGLLMRSAVRRKPPEEIVNRPRIMNFSSPAKTASPTAAE</sequence>
<evidence type="ECO:0000313" key="2">
    <source>
        <dbReference type="EMBL" id="MBK1876564.1"/>
    </source>
</evidence>
<gene>
    <name evidence="2" type="ORF">JIN87_06775</name>
</gene>
<name>A0A934RZ94_9BACT</name>
<feature type="signal peptide" evidence="1">
    <location>
        <begin position="1"/>
        <end position="24"/>
    </location>
</feature>
<evidence type="ECO:0000256" key="1">
    <source>
        <dbReference type="SAM" id="SignalP"/>
    </source>
</evidence>